<dbReference type="RefSeq" id="WP_071164361.1">
    <property type="nucleotide sequence ID" value="NZ_CP017812.1"/>
</dbReference>
<evidence type="ECO:0000256" key="2">
    <source>
        <dbReference type="SAM" id="SignalP"/>
    </source>
</evidence>
<evidence type="ECO:0008006" key="5">
    <source>
        <dbReference type="Google" id="ProtNLM"/>
    </source>
</evidence>
<keyword evidence="4" id="KW-1185">Reference proteome</keyword>
<dbReference type="EMBL" id="CP017812">
    <property type="protein sequence ID" value="AOZ72896.1"/>
    <property type="molecule type" value="Genomic_DNA"/>
</dbReference>
<feature type="signal peptide" evidence="2">
    <location>
        <begin position="1"/>
        <end position="30"/>
    </location>
</feature>
<gene>
    <name evidence="3" type="ORF">BK816_05975</name>
</gene>
<dbReference type="STRING" id="1912795.BK816_05975"/>
<dbReference type="Proteomes" id="UP000176288">
    <property type="component" value="Chromosome"/>
</dbReference>
<dbReference type="PROSITE" id="PS51257">
    <property type="entry name" value="PROKAR_LIPOPROTEIN"/>
    <property type="match status" value="1"/>
</dbReference>
<keyword evidence="2" id="KW-0732">Signal</keyword>
<reference evidence="3 4" key="1">
    <citation type="submission" date="2016-10" db="EMBL/GenBank/DDBJ databases">
        <title>Actinomyces aegypiusis sp. nov., isolated from the Aegypius monachus in Qinghai Tibet Plateau China.</title>
        <authorList>
            <person name="Wang Y."/>
        </authorList>
    </citation>
    <scope>NUCLEOTIDE SEQUENCE [LARGE SCALE GENOMIC DNA]</scope>
    <source>
        <strain evidence="3 4">VUL4_3</strain>
    </source>
</reference>
<feature type="region of interest" description="Disordered" evidence="1">
    <location>
        <begin position="220"/>
        <end position="298"/>
    </location>
</feature>
<proteinExistence type="predicted"/>
<sequence length="427" mass="45167">MKKNAKNLHRVTRRSLVALTALCFTLGGCALRFDTGPGPLPAINASQTQQVESSLALQGAVNALDYLAQNSAENQQAKAQQAAKVLQSDLSASGGLWAPWASQSTPEGAEVLRAPAVATSTPAELLEQLQGLGAADRNRAILAKNPSLAARLIRNQLDYSEQVENLAAAFNAGTPKLPKDGLSTPWRELTYHWGETPEEPTPELRLTSPQGTVLLEGATAETAPTTSAEATPSPANASPEVSSPEETNTPDGTATATTWLPPLPAKLEPLTAPGGPKVKKNSTVASEQPEVEKWPTPNPETALLTFGACVEQVQTIGAKMQATGDARSLLIKQGQWCERKATQLLSQGAKDQRPASYPLPSPVKGLEGIKASLGGLYLQLLTLELNNFLAADETDRDKLANELEQLRQNAHLLGVSGPVLAALNQRS</sequence>
<protein>
    <recommendedName>
        <fullName evidence="5">DUF4439 domain-containing protein</fullName>
    </recommendedName>
</protein>
<evidence type="ECO:0000256" key="1">
    <source>
        <dbReference type="SAM" id="MobiDB-lite"/>
    </source>
</evidence>
<dbReference type="AlphaFoldDB" id="A0A1D9MKT8"/>
<organism evidence="3 4">
    <name type="scientific">Boudabousia tangfeifanii</name>
    <dbReference type="NCBI Taxonomy" id="1912795"/>
    <lineage>
        <taxon>Bacteria</taxon>
        <taxon>Bacillati</taxon>
        <taxon>Actinomycetota</taxon>
        <taxon>Actinomycetes</taxon>
        <taxon>Actinomycetales</taxon>
        <taxon>Actinomycetaceae</taxon>
        <taxon>Boudabousia</taxon>
    </lineage>
</organism>
<feature type="chain" id="PRO_5038916138" description="DUF4439 domain-containing protein" evidence="2">
    <location>
        <begin position="31"/>
        <end position="427"/>
    </location>
</feature>
<evidence type="ECO:0000313" key="3">
    <source>
        <dbReference type="EMBL" id="AOZ72896.1"/>
    </source>
</evidence>
<feature type="compositionally biased region" description="Low complexity" evidence="1">
    <location>
        <begin position="220"/>
        <end position="240"/>
    </location>
</feature>
<evidence type="ECO:0000313" key="4">
    <source>
        <dbReference type="Proteomes" id="UP000176288"/>
    </source>
</evidence>
<dbReference type="KEGG" id="avu:BK816_05975"/>
<name>A0A1D9MKT8_9ACTO</name>
<accession>A0A1D9MKT8</accession>